<proteinExistence type="predicted"/>
<dbReference type="AlphaFoldDB" id="A0A5B7FLR0"/>
<evidence type="ECO:0000313" key="1">
    <source>
        <dbReference type="EMBL" id="MPC46375.1"/>
    </source>
</evidence>
<evidence type="ECO:0000313" key="2">
    <source>
        <dbReference type="Proteomes" id="UP000324222"/>
    </source>
</evidence>
<keyword evidence="2" id="KW-1185">Reference proteome</keyword>
<gene>
    <name evidence="1" type="ORF">E2C01_040095</name>
</gene>
<protein>
    <submittedName>
        <fullName evidence="1">Uncharacterized protein</fullName>
    </submittedName>
</protein>
<name>A0A5B7FLR0_PORTR</name>
<dbReference type="EMBL" id="VSRR010007174">
    <property type="protein sequence ID" value="MPC46375.1"/>
    <property type="molecule type" value="Genomic_DNA"/>
</dbReference>
<sequence length="81" mass="9454">MPSPRRSIASLGWDMCLQPRRECVAPLSGTQHALSEGDMNQLEDGQLLPPIRRGYATFERDLRQYSRNLLYRSYDSRQLRQ</sequence>
<comment type="caution">
    <text evidence="1">The sequence shown here is derived from an EMBL/GenBank/DDBJ whole genome shotgun (WGS) entry which is preliminary data.</text>
</comment>
<reference evidence="1 2" key="1">
    <citation type="submission" date="2019-05" db="EMBL/GenBank/DDBJ databases">
        <title>Another draft genome of Portunus trituberculatus and its Hox gene families provides insights of decapod evolution.</title>
        <authorList>
            <person name="Jeong J.-H."/>
            <person name="Song I."/>
            <person name="Kim S."/>
            <person name="Choi T."/>
            <person name="Kim D."/>
            <person name="Ryu S."/>
            <person name="Kim W."/>
        </authorList>
    </citation>
    <scope>NUCLEOTIDE SEQUENCE [LARGE SCALE GENOMIC DNA]</scope>
    <source>
        <tissue evidence="1">Muscle</tissue>
    </source>
</reference>
<organism evidence="1 2">
    <name type="scientific">Portunus trituberculatus</name>
    <name type="common">Swimming crab</name>
    <name type="synonym">Neptunus trituberculatus</name>
    <dbReference type="NCBI Taxonomy" id="210409"/>
    <lineage>
        <taxon>Eukaryota</taxon>
        <taxon>Metazoa</taxon>
        <taxon>Ecdysozoa</taxon>
        <taxon>Arthropoda</taxon>
        <taxon>Crustacea</taxon>
        <taxon>Multicrustacea</taxon>
        <taxon>Malacostraca</taxon>
        <taxon>Eumalacostraca</taxon>
        <taxon>Eucarida</taxon>
        <taxon>Decapoda</taxon>
        <taxon>Pleocyemata</taxon>
        <taxon>Brachyura</taxon>
        <taxon>Eubrachyura</taxon>
        <taxon>Portunoidea</taxon>
        <taxon>Portunidae</taxon>
        <taxon>Portuninae</taxon>
        <taxon>Portunus</taxon>
    </lineage>
</organism>
<dbReference type="Proteomes" id="UP000324222">
    <property type="component" value="Unassembled WGS sequence"/>
</dbReference>
<accession>A0A5B7FLR0</accession>